<dbReference type="Proteomes" id="UP000214646">
    <property type="component" value="Unassembled WGS sequence"/>
</dbReference>
<dbReference type="RefSeq" id="WP_088258865.1">
    <property type="nucleotide sequence ID" value="NZ_NIDE01000017.1"/>
</dbReference>
<dbReference type="PANTHER" id="PTHR10668">
    <property type="entry name" value="PHYTOENE DEHYDROGENASE"/>
    <property type="match status" value="1"/>
</dbReference>
<dbReference type="PANTHER" id="PTHR10668:SF103">
    <property type="entry name" value="PYRIDINE NUCLEOTIDE-DISULFIDE OXIDOREDUCTASE DOMAIN-CONTAINING PROTEIN 2"/>
    <property type="match status" value="1"/>
</dbReference>
<comment type="caution">
    <text evidence="5">The sequence shown here is derived from an EMBL/GenBank/DDBJ whole genome shotgun (WGS) entry which is preliminary data.</text>
</comment>
<dbReference type="InterPro" id="IPR036188">
    <property type="entry name" value="FAD/NAD-bd_sf"/>
</dbReference>
<protein>
    <recommendedName>
        <fullName evidence="3">Pyridine nucleotide-disulfide oxidoreductase domain-containing protein 2</fullName>
    </recommendedName>
</protein>
<reference evidence="6" key="1">
    <citation type="submission" date="2017-06" db="EMBL/GenBank/DDBJ databases">
        <title>Genome analysis of Fimbriiglobus ruber SP5, the first member of the order Planctomycetales with confirmed chitinolytic capability.</title>
        <authorList>
            <person name="Ravin N.V."/>
            <person name="Rakitin A.L."/>
            <person name="Ivanova A.A."/>
            <person name="Beletsky A.V."/>
            <person name="Kulichevskaya I.S."/>
            <person name="Mardanov A.V."/>
            <person name="Dedysh S.N."/>
        </authorList>
    </citation>
    <scope>NUCLEOTIDE SEQUENCE [LARGE SCALE GENOMIC DNA]</scope>
    <source>
        <strain evidence="6">SP5</strain>
    </source>
</reference>
<evidence type="ECO:0000313" key="6">
    <source>
        <dbReference type="Proteomes" id="UP000214646"/>
    </source>
</evidence>
<organism evidence="5 6">
    <name type="scientific">Fimbriiglobus ruber</name>
    <dbReference type="NCBI Taxonomy" id="1908690"/>
    <lineage>
        <taxon>Bacteria</taxon>
        <taxon>Pseudomonadati</taxon>
        <taxon>Planctomycetota</taxon>
        <taxon>Planctomycetia</taxon>
        <taxon>Gemmatales</taxon>
        <taxon>Gemmataceae</taxon>
        <taxon>Fimbriiglobus</taxon>
    </lineage>
</organism>
<evidence type="ECO:0000259" key="4">
    <source>
        <dbReference type="Pfam" id="PF01593"/>
    </source>
</evidence>
<comment type="subunit">
    <text evidence="2">Interacts with COX5B; this interaction may contribute to localize PYROXD2 to the inner face of the inner mitochondrial membrane.</text>
</comment>
<name>A0A225D436_9BACT</name>
<evidence type="ECO:0000313" key="5">
    <source>
        <dbReference type="EMBL" id="OWK35713.1"/>
    </source>
</evidence>
<dbReference type="GO" id="GO:0016491">
    <property type="term" value="F:oxidoreductase activity"/>
    <property type="evidence" value="ECO:0007669"/>
    <property type="project" value="InterPro"/>
</dbReference>
<evidence type="ECO:0000256" key="2">
    <source>
        <dbReference type="ARBA" id="ARBA00038825"/>
    </source>
</evidence>
<evidence type="ECO:0000256" key="1">
    <source>
        <dbReference type="ARBA" id="ARBA00037217"/>
    </source>
</evidence>
<sequence length="529" mass="57134">MPQSYDAIIIGAGHNGLVTAAYLAKAGLTVLVLERREIIGGCCITEELWPGYKVSTAAYVNSLLRPEIIRDLELKKHGFEMIPRSPSSFTPFPDGRYLLMGPDKDLTHREIAKFSAKDADAYPKYEAMLTRVADFLEPLLDETPPDPWGGVGDLYRLGKIAWKFRKLGRTAGAEAIEVLTGAARPVLDRWFESDELKATLATDAVIGAFAAPSMPGTAYVLFHHVMGECNGVRGVWGYVRGGMGTISSSIAAAAKQHGAEIKTNAAVAKILTRDGRAVGVALEDGTEFTAPRIASCADANVTFNKLTDPKDLPADFRAAVNRIDYSSATVKINVCLSEPPNFKALPGSGVGPQHHGTMHVCPNMDYIERAYDDAKYGKWAADPMLECTMATALDSSLAPPGKHILSMFVQYAPYHLKGTTWAAEKDKFADRCFDVLNEYAPNFKASVIDRVVIPPPEMERLWGITGGNIMQGTMSTSGMFSLRPVAGFAQYRTPVRGLYLCGAAAHPGGGVMGAAGRNAAREVLRDRVG</sequence>
<accession>A0A225D436</accession>
<dbReference type="Gene3D" id="3.50.50.60">
    <property type="entry name" value="FAD/NAD(P)-binding domain"/>
    <property type="match status" value="2"/>
</dbReference>
<feature type="domain" description="Amine oxidase" evidence="4">
    <location>
        <begin position="16"/>
        <end position="524"/>
    </location>
</feature>
<dbReference type="SUPFAM" id="SSF51905">
    <property type="entry name" value="FAD/NAD(P)-binding domain"/>
    <property type="match status" value="1"/>
</dbReference>
<dbReference type="EMBL" id="NIDE01000017">
    <property type="protein sequence ID" value="OWK35713.1"/>
    <property type="molecule type" value="Genomic_DNA"/>
</dbReference>
<dbReference type="OrthoDB" id="9814556at2"/>
<dbReference type="InterPro" id="IPR002937">
    <property type="entry name" value="Amino_oxidase"/>
</dbReference>
<proteinExistence type="predicted"/>
<dbReference type="Pfam" id="PF01593">
    <property type="entry name" value="Amino_oxidase"/>
    <property type="match status" value="1"/>
</dbReference>
<gene>
    <name evidence="5" type="ORF">FRUB_08276</name>
</gene>
<dbReference type="AlphaFoldDB" id="A0A225D436"/>
<keyword evidence="6" id="KW-1185">Reference proteome</keyword>
<comment type="function">
    <text evidence="1">Probable oxidoreductase that may play a role as regulator of mitochondrial function.</text>
</comment>
<evidence type="ECO:0000256" key="3">
    <source>
        <dbReference type="ARBA" id="ARBA00040298"/>
    </source>
</evidence>